<organism evidence="1 2">
    <name type="scientific">Daejeonella rubra</name>
    <dbReference type="NCBI Taxonomy" id="990371"/>
    <lineage>
        <taxon>Bacteria</taxon>
        <taxon>Pseudomonadati</taxon>
        <taxon>Bacteroidota</taxon>
        <taxon>Sphingobacteriia</taxon>
        <taxon>Sphingobacteriales</taxon>
        <taxon>Sphingobacteriaceae</taxon>
        <taxon>Daejeonella</taxon>
    </lineage>
</organism>
<dbReference type="AlphaFoldDB" id="A0A1G9QKM9"/>
<dbReference type="Proteomes" id="UP000199226">
    <property type="component" value="Unassembled WGS sequence"/>
</dbReference>
<dbReference type="EMBL" id="FNHH01000006">
    <property type="protein sequence ID" value="SDM11548.1"/>
    <property type="molecule type" value="Genomic_DNA"/>
</dbReference>
<keyword evidence="2" id="KW-1185">Reference proteome</keyword>
<evidence type="ECO:0000313" key="1">
    <source>
        <dbReference type="EMBL" id="SDM11548.1"/>
    </source>
</evidence>
<protein>
    <submittedName>
        <fullName evidence="1">Uncharacterized protein</fullName>
    </submittedName>
</protein>
<proteinExistence type="predicted"/>
<gene>
    <name evidence="1" type="ORF">SAMN05421813_10685</name>
</gene>
<name>A0A1G9QKM9_9SPHI</name>
<sequence>MNVNGDMNVHPSTAAYRALKVCALARFGFTALSNAVHYVYECVVIYKNLIFTRILFNNGGSSIKTSFSSDIGCYSLTKMINVLLKCYSSHE</sequence>
<evidence type="ECO:0000313" key="2">
    <source>
        <dbReference type="Proteomes" id="UP000199226"/>
    </source>
</evidence>
<accession>A0A1G9QKM9</accession>
<dbReference type="STRING" id="990371.SAMN05421813_10685"/>
<reference evidence="2" key="1">
    <citation type="submission" date="2016-10" db="EMBL/GenBank/DDBJ databases">
        <authorList>
            <person name="Varghese N."/>
            <person name="Submissions S."/>
        </authorList>
    </citation>
    <scope>NUCLEOTIDE SEQUENCE [LARGE SCALE GENOMIC DNA]</scope>
    <source>
        <strain evidence="2">DSM 24536</strain>
    </source>
</reference>